<comment type="caution">
    <text evidence="4">The sequence shown here is derived from an EMBL/GenBank/DDBJ whole genome shotgun (WGS) entry which is preliminary data.</text>
</comment>
<evidence type="ECO:0000313" key="4">
    <source>
        <dbReference type="EMBL" id="MBW4362257.1"/>
    </source>
</evidence>
<feature type="domain" description="SbsA Ig-like" evidence="3">
    <location>
        <begin position="238"/>
        <end position="338"/>
    </location>
</feature>
<evidence type="ECO:0000259" key="3">
    <source>
        <dbReference type="Pfam" id="PF13205"/>
    </source>
</evidence>
<comment type="similarity">
    <text evidence="1">Belongs to the ice-binding protein family.</text>
</comment>
<keyword evidence="5" id="KW-1185">Reference proteome</keyword>
<dbReference type="InterPro" id="IPR032812">
    <property type="entry name" value="SbsA_Ig"/>
</dbReference>
<dbReference type="Pfam" id="PF13205">
    <property type="entry name" value="Big_5"/>
    <property type="match status" value="3"/>
</dbReference>
<accession>A0ABS6Y0W9</accession>
<protein>
    <submittedName>
        <fullName evidence="4">DUF3494 domain-containing protein</fullName>
    </submittedName>
</protein>
<dbReference type="Pfam" id="PF11999">
    <property type="entry name" value="Ice_binding"/>
    <property type="match status" value="1"/>
</dbReference>
<gene>
    <name evidence="4" type="ORF">KZH69_17340</name>
</gene>
<keyword evidence="2" id="KW-0732">Signal</keyword>
<feature type="domain" description="SbsA Ig-like" evidence="3">
    <location>
        <begin position="32"/>
        <end position="131"/>
    </location>
</feature>
<proteinExistence type="inferred from homology"/>
<dbReference type="RefSeq" id="WP_219318746.1">
    <property type="nucleotide sequence ID" value="NZ_JAHWYN010000020.1"/>
</dbReference>
<organism evidence="4 5">
    <name type="scientific">Flavobacterium taihuense</name>
    <dbReference type="NCBI Taxonomy" id="2857508"/>
    <lineage>
        <taxon>Bacteria</taxon>
        <taxon>Pseudomonadati</taxon>
        <taxon>Bacteroidota</taxon>
        <taxon>Flavobacteriia</taxon>
        <taxon>Flavobacteriales</taxon>
        <taxon>Flavobacteriaceae</taxon>
        <taxon>Flavobacterium</taxon>
    </lineage>
</organism>
<dbReference type="EMBL" id="JAHWYN010000020">
    <property type="protein sequence ID" value="MBW4362257.1"/>
    <property type="molecule type" value="Genomic_DNA"/>
</dbReference>
<dbReference type="InterPro" id="IPR021884">
    <property type="entry name" value="Ice-bd_prot"/>
</dbReference>
<name>A0ABS6Y0W9_9FLAO</name>
<dbReference type="Proteomes" id="UP000812031">
    <property type="component" value="Unassembled WGS sequence"/>
</dbReference>
<evidence type="ECO:0000256" key="1">
    <source>
        <dbReference type="ARBA" id="ARBA00005445"/>
    </source>
</evidence>
<sequence>MNTKKLFSTIVMAVVVLISGCSKDDSEQATGEAPIVSSVNPENGTLNVPLDKTISVVFNQEMKASTFDSSSFTIKGTTSVAGTVSMIGKIASFTPTTALTANTTYTGTIRTTVQNTFGQTLETDYVWTFSTGNTLNPMVISTDPINKATNVVLNKVVAVNFNMPMNQTTINTNSFTIKQGTTVIAGNVTYIGTTAYFKPSASLMANTLYTVTITTEAKNIQGTALSSNYVWTFTAGATTAPTVISTDPLDNAKAILLDKSISATFSIAIDPKTINDKTFTVKNGTVAVAGIVTYTGTTATFDPSANLLPGTIYTATISGAKNMAGIALANDYVWNFSTSSSLVGNVVNLGSAERFGILAGVGVSNNSGFSEIRNMDVGIYPGVRSSVTGFPPAIIVEGAIYASDDIAPQGIGAMLIKAKQDLTNAYLFAEGASTPAPATVSGDQGGKTLAPGIYKSTSTLLIQSGDLTLDAQGDANAVWIFQVASDFTTVGGAGGNVILSGGAQAKNIFWQVGRSATIGNYTNFKGNILTLTSITMNSHATLQGRMLARNGAIVMTDTNIISKP</sequence>
<feature type="domain" description="SbsA Ig-like" evidence="3">
    <location>
        <begin position="136"/>
        <end position="234"/>
    </location>
</feature>
<dbReference type="PROSITE" id="PS51257">
    <property type="entry name" value="PROKAR_LIPOPROTEIN"/>
    <property type="match status" value="1"/>
</dbReference>
<evidence type="ECO:0000256" key="2">
    <source>
        <dbReference type="ARBA" id="ARBA00022729"/>
    </source>
</evidence>
<evidence type="ECO:0000313" key="5">
    <source>
        <dbReference type="Proteomes" id="UP000812031"/>
    </source>
</evidence>
<reference evidence="4 5" key="1">
    <citation type="submission" date="2021-07" db="EMBL/GenBank/DDBJ databases">
        <title>Flavobacterium sp. nov. isolated from sediment on the Taihu Lake.</title>
        <authorList>
            <person name="Qu J.-H."/>
        </authorList>
    </citation>
    <scope>NUCLEOTIDE SEQUENCE [LARGE SCALE GENOMIC DNA]</scope>
    <source>
        <strain evidence="4 5">NAS39</strain>
    </source>
</reference>